<gene>
    <name evidence="1" type="ORF">BURPS1710A_2617</name>
</gene>
<sequence>MLHIELKERIETEFETARVESVTLRRDALDVRLANGVELTLRIANAREYAMDWRWGEAAMRIDTAPRHAPPEAAHPNHLHAPDGRVLADPVTEFGGEPWRNVGALIERLAAAPLLGHEPPSAHGLPSDARAIAS</sequence>
<dbReference type="HOGENOM" id="CLU_2059569_0_0_4"/>
<protein>
    <submittedName>
        <fullName evidence="1">Uncharacterized protein</fullName>
    </submittedName>
</protein>
<reference evidence="1" key="1">
    <citation type="submission" date="2009-05" db="EMBL/GenBank/DDBJ databases">
        <authorList>
            <person name="Harkins D.M."/>
            <person name="DeShazer D."/>
            <person name="Woods D.E."/>
            <person name="Brinkac L.M."/>
            <person name="Brown K.A."/>
            <person name="Hung G.C."/>
            <person name="Tuanyok A."/>
            <person name="Zhang B."/>
            <person name="Nierman W.C."/>
        </authorList>
    </citation>
    <scope>NUCLEOTIDE SEQUENCE [LARGE SCALE GENOMIC DNA]</scope>
    <source>
        <strain evidence="1">1710a</strain>
    </source>
</reference>
<dbReference type="EMBL" id="CM000832">
    <property type="protein sequence ID" value="EET08948.1"/>
    <property type="molecule type" value="Genomic_DNA"/>
</dbReference>
<dbReference type="AlphaFoldDB" id="A0A0E1W701"/>
<dbReference type="Proteomes" id="UP000001812">
    <property type="component" value="Chromosome I"/>
</dbReference>
<dbReference type="RefSeq" id="WP_004527106.1">
    <property type="nucleotide sequence ID" value="NZ_CM000832.1"/>
</dbReference>
<organism evidence="1">
    <name type="scientific">Burkholderia pseudomallei 1710a</name>
    <dbReference type="NCBI Taxonomy" id="320371"/>
    <lineage>
        <taxon>Bacteria</taxon>
        <taxon>Pseudomonadati</taxon>
        <taxon>Pseudomonadota</taxon>
        <taxon>Betaproteobacteria</taxon>
        <taxon>Burkholderiales</taxon>
        <taxon>Burkholderiaceae</taxon>
        <taxon>Burkholderia</taxon>
        <taxon>pseudomallei group</taxon>
    </lineage>
</organism>
<evidence type="ECO:0000313" key="1">
    <source>
        <dbReference type="EMBL" id="EET08948.1"/>
    </source>
</evidence>
<accession>A0A0E1W701</accession>
<name>A0A0E1W701_BURPE</name>
<proteinExistence type="predicted"/>